<dbReference type="HAMAP" id="MF_01536">
    <property type="entry name" value="UPF0344"/>
    <property type="match status" value="1"/>
</dbReference>
<comment type="subcellular location">
    <subcellularLocation>
        <location evidence="5">Cell membrane</location>
        <topology evidence="5">Multi-pass membrane protein</topology>
    </subcellularLocation>
</comment>
<comment type="caution">
    <text evidence="6">The sequence shown here is derived from an EMBL/GenBank/DDBJ whole genome shotgun (WGS) entry which is preliminary data.</text>
</comment>
<sequence>MFDRTDAHVTTWVIAIILFIVAVVLHKSGKEKAMTIVQMILRVFYLLIIATGVLLFSKWSNFDPALYGVKFLFGVVVIAMMEMVLIRTKLGKKTGVFWTILVIAFLVTFYLGARLPLGWNWFAS</sequence>
<evidence type="ECO:0000256" key="5">
    <source>
        <dbReference type="HAMAP-Rule" id="MF_01536"/>
    </source>
</evidence>
<keyword evidence="1 5" id="KW-1003">Cell membrane</keyword>
<proteinExistence type="inferred from homology"/>
<keyword evidence="9" id="KW-1185">Reference proteome</keyword>
<evidence type="ECO:0000256" key="3">
    <source>
        <dbReference type="ARBA" id="ARBA00022989"/>
    </source>
</evidence>
<evidence type="ECO:0000256" key="1">
    <source>
        <dbReference type="ARBA" id="ARBA00022475"/>
    </source>
</evidence>
<reference evidence="6 8" key="2">
    <citation type="submission" date="2015-06" db="EMBL/GenBank/DDBJ databases">
        <title>Genome sequencing project of Bacillus galactosidilyticus PL133.</title>
        <authorList>
            <person name="Gaiero J."/>
            <person name="Nicol R."/>
            <person name="Habash M."/>
        </authorList>
    </citation>
    <scope>NUCLEOTIDE SEQUENCE [LARGE SCALE GENOMIC DNA]</scope>
    <source>
        <strain evidence="6 8">PL133</strain>
    </source>
</reference>
<reference evidence="7 9" key="1">
    <citation type="submission" date="2015-05" db="EMBL/GenBank/DDBJ databases">
        <title>Comparison of genome.</title>
        <authorList>
            <person name="Zheng Z."/>
            <person name="Sun M."/>
        </authorList>
    </citation>
    <scope>NUCLEOTIDE SEQUENCE [LARGE SCALE GENOMIC DNA]</scope>
    <source>
        <strain evidence="7 9">G25-74</strain>
    </source>
</reference>
<dbReference type="PATRIC" id="fig|217031.4.peg.1487"/>
<dbReference type="InterPro" id="IPR010899">
    <property type="entry name" value="UPF0344"/>
</dbReference>
<evidence type="ECO:0000313" key="8">
    <source>
        <dbReference type="Proteomes" id="UP000053881"/>
    </source>
</evidence>
<keyword evidence="4 5" id="KW-0472">Membrane</keyword>
<evidence type="ECO:0000313" key="7">
    <source>
        <dbReference type="EMBL" id="OAK67743.1"/>
    </source>
</evidence>
<gene>
    <name evidence="7" type="ORF">ABB05_18770</name>
    <name evidence="6" type="ORF">ACA29_04440</name>
</gene>
<comment type="similarity">
    <text evidence="5">Belongs to the UPF0344 family.</text>
</comment>
<evidence type="ECO:0000313" key="9">
    <source>
        <dbReference type="Proteomes" id="UP000077881"/>
    </source>
</evidence>
<feature type="transmembrane region" description="Helical" evidence="5">
    <location>
        <begin position="95"/>
        <end position="113"/>
    </location>
</feature>
<evidence type="ECO:0000256" key="2">
    <source>
        <dbReference type="ARBA" id="ARBA00022692"/>
    </source>
</evidence>
<name>A0A0Q9YKZ6_9BACI</name>
<protein>
    <recommendedName>
        <fullName evidence="5">UPF0344 protein ABB05_18770</fullName>
    </recommendedName>
</protein>
<evidence type="ECO:0000256" key="4">
    <source>
        <dbReference type="ARBA" id="ARBA00023136"/>
    </source>
</evidence>
<dbReference type="RefSeq" id="WP_057981553.1">
    <property type="nucleotide sequence ID" value="NZ_JAGGKH010000011.1"/>
</dbReference>
<dbReference type="Proteomes" id="UP000053881">
    <property type="component" value="Unassembled WGS sequence"/>
</dbReference>
<feature type="transmembrane region" description="Helical" evidence="5">
    <location>
        <begin position="65"/>
        <end position="86"/>
    </location>
</feature>
<keyword evidence="3 5" id="KW-1133">Transmembrane helix</keyword>
<dbReference type="AlphaFoldDB" id="A0A0Q9YKZ6"/>
<accession>A0A0Q9YKZ6</accession>
<keyword evidence="2 5" id="KW-0812">Transmembrane</keyword>
<feature type="transmembrane region" description="Helical" evidence="5">
    <location>
        <begin position="12"/>
        <end position="28"/>
    </location>
</feature>
<feature type="transmembrane region" description="Helical" evidence="5">
    <location>
        <begin position="40"/>
        <end position="59"/>
    </location>
</feature>
<dbReference type="STRING" id="217031.ABB05_18770"/>
<evidence type="ECO:0000313" key="6">
    <source>
        <dbReference type="EMBL" id="KRG16712.1"/>
    </source>
</evidence>
<dbReference type="EMBL" id="LGPB01000036">
    <property type="protein sequence ID" value="KRG16712.1"/>
    <property type="molecule type" value="Genomic_DNA"/>
</dbReference>
<organism evidence="6 8">
    <name type="scientific">Lederbergia galactosidilytica</name>
    <dbReference type="NCBI Taxonomy" id="217031"/>
    <lineage>
        <taxon>Bacteria</taxon>
        <taxon>Bacillati</taxon>
        <taxon>Bacillota</taxon>
        <taxon>Bacilli</taxon>
        <taxon>Bacillales</taxon>
        <taxon>Bacillaceae</taxon>
        <taxon>Lederbergia</taxon>
    </lineage>
</organism>
<dbReference type="Proteomes" id="UP000077881">
    <property type="component" value="Unassembled WGS sequence"/>
</dbReference>
<dbReference type="OrthoDB" id="2365314at2"/>
<dbReference type="EMBL" id="LDJR01000059">
    <property type="protein sequence ID" value="OAK67743.1"/>
    <property type="molecule type" value="Genomic_DNA"/>
</dbReference>
<dbReference type="GO" id="GO:0005886">
    <property type="term" value="C:plasma membrane"/>
    <property type="evidence" value="ECO:0007669"/>
    <property type="project" value="UniProtKB-SubCell"/>
</dbReference>
<dbReference type="Pfam" id="PF07457">
    <property type="entry name" value="DUF1516"/>
    <property type="match status" value="1"/>
</dbReference>